<feature type="transmembrane region" description="Helical" evidence="7">
    <location>
        <begin position="27"/>
        <end position="50"/>
    </location>
</feature>
<feature type="transmembrane region" description="Helical" evidence="7">
    <location>
        <begin position="57"/>
        <end position="77"/>
    </location>
</feature>
<keyword evidence="5 7" id="KW-0472">Membrane</keyword>
<keyword evidence="2" id="KW-0813">Transport</keyword>
<reference evidence="8 9" key="1">
    <citation type="submission" date="2024-02" db="EMBL/GenBank/DDBJ databases">
        <authorList>
            <person name="Vignale AGUSTIN F."/>
            <person name="Sosa J E."/>
            <person name="Modenutti C."/>
        </authorList>
    </citation>
    <scope>NUCLEOTIDE SEQUENCE [LARGE SCALE GENOMIC DNA]</scope>
</reference>
<evidence type="ECO:0008006" key="10">
    <source>
        <dbReference type="Google" id="ProtNLM"/>
    </source>
</evidence>
<evidence type="ECO:0000256" key="5">
    <source>
        <dbReference type="ARBA" id="ARBA00023136"/>
    </source>
</evidence>
<comment type="caution">
    <text evidence="8">The sequence shown here is derived from an EMBL/GenBank/DDBJ whole genome shotgun (WGS) entry which is preliminary data.</text>
</comment>
<evidence type="ECO:0000256" key="4">
    <source>
        <dbReference type="ARBA" id="ARBA00022989"/>
    </source>
</evidence>
<feature type="non-terminal residue" evidence="8">
    <location>
        <position position="1"/>
    </location>
</feature>
<dbReference type="PANTHER" id="PTHR23504">
    <property type="entry name" value="MAJOR FACILITATOR SUPERFAMILY DOMAIN-CONTAINING PROTEIN 10"/>
    <property type="match status" value="1"/>
</dbReference>
<comment type="subcellular location">
    <subcellularLocation>
        <location evidence="1">Membrane</location>
        <topology evidence="1">Multi-pass membrane protein</topology>
    </subcellularLocation>
</comment>
<evidence type="ECO:0000256" key="6">
    <source>
        <dbReference type="ARBA" id="ARBA00044504"/>
    </source>
</evidence>
<protein>
    <recommendedName>
        <fullName evidence="10">Major facilitator superfamily (MFS) profile domain-containing protein</fullName>
    </recommendedName>
</protein>
<evidence type="ECO:0000256" key="1">
    <source>
        <dbReference type="ARBA" id="ARBA00004141"/>
    </source>
</evidence>
<sequence>GLLLFQLLLYPAIEKILGPLMVTRLSAVISIPLLASYPYIAMLSGLILHLVLNCASILRNALSVSLVTGIFILLNNAVPQHQRGAANGISMMAMSISKAFGPAGAGALFSLAQKR</sequence>
<dbReference type="InterPro" id="IPR036259">
    <property type="entry name" value="MFS_trans_sf"/>
</dbReference>
<dbReference type="Proteomes" id="UP001642360">
    <property type="component" value="Unassembled WGS sequence"/>
</dbReference>
<keyword evidence="9" id="KW-1185">Reference proteome</keyword>
<feature type="transmembrane region" description="Helical" evidence="7">
    <location>
        <begin position="89"/>
        <end position="112"/>
    </location>
</feature>
<proteinExistence type="inferred from homology"/>
<dbReference type="PANTHER" id="PTHR23504:SF105">
    <property type="entry name" value="PROTEIN ZINC INDUCED FACILITATOR 1-LIKE"/>
    <property type="match status" value="1"/>
</dbReference>
<dbReference type="Gene3D" id="1.20.1250.20">
    <property type="entry name" value="MFS general substrate transporter like domains"/>
    <property type="match status" value="1"/>
</dbReference>
<evidence type="ECO:0000313" key="8">
    <source>
        <dbReference type="EMBL" id="CAK9165697.1"/>
    </source>
</evidence>
<dbReference type="AlphaFoldDB" id="A0ABC8T8F9"/>
<organism evidence="8 9">
    <name type="scientific">Ilex paraguariensis</name>
    <name type="common">yerba mate</name>
    <dbReference type="NCBI Taxonomy" id="185542"/>
    <lineage>
        <taxon>Eukaryota</taxon>
        <taxon>Viridiplantae</taxon>
        <taxon>Streptophyta</taxon>
        <taxon>Embryophyta</taxon>
        <taxon>Tracheophyta</taxon>
        <taxon>Spermatophyta</taxon>
        <taxon>Magnoliopsida</taxon>
        <taxon>eudicotyledons</taxon>
        <taxon>Gunneridae</taxon>
        <taxon>Pentapetalae</taxon>
        <taxon>asterids</taxon>
        <taxon>campanulids</taxon>
        <taxon>Aquifoliales</taxon>
        <taxon>Aquifoliaceae</taxon>
        <taxon>Ilex</taxon>
    </lineage>
</organism>
<evidence type="ECO:0000256" key="2">
    <source>
        <dbReference type="ARBA" id="ARBA00022448"/>
    </source>
</evidence>
<name>A0ABC8T8F9_9AQUA</name>
<keyword evidence="3 7" id="KW-0812">Transmembrane</keyword>
<accession>A0ABC8T8F9</accession>
<dbReference type="GO" id="GO:0016020">
    <property type="term" value="C:membrane"/>
    <property type="evidence" value="ECO:0007669"/>
    <property type="project" value="UniProtKB-SubCell"/>
</dbReference>
<evidence type="ECO:0000313" key="9">
    <source>
        <dbReference type="Proteomes" id="UP001642360"/>
    </source>
</evidence>
<feature type="non-terminal residue" evidence="8">
    <location>
        <position position="115"/>
    </location>
</feature>
<dbReference type="SUPFAM" id="SSF103473">
    <property type="entry name" value="MFS general substrate transporter"/>
    <property type="match status" value="1"/>
</dbReference>
<evidence type="ECO:0000256" key="3">
    <source>
        <dbReference type="ARBA" id="ARBA00022692"/>
    </source>
</evidence>
<dbReference type="EMBL" id="CAUOFW020004447">
    <property type="protein sequence ID" value="CAK9165697.1"/>
    <property type="molecule type" value="Genomic_DNA"/>
</dbReference>
<evidence type="ECO:0000256" key="7">
    <source>
        <dbReference type="SAM" id="Phobius"/>
    </source>
</evidence>
<gene>
    <name evidence="8" type="ORF">ILEXP_LOCUS34870</name>
</gene>
<keyword evidence="4 7" id="KW-1133">Transmembrane helix</keyword>
<comment type="similarity">
    <text evidence="6">Belongs to the major facilitator superfamily. Phosphate:H(+) symporter (TC 2.A.1.9) family.</text>
</comment>